<evidence type="ECO:0000313" key="1">
    <source>
        <dbReference type="EMBL" id="VDK27744.1"/>
    </source>
</evidence>
<organism evidence="3">
    <name type="scientific">Anisakis simplex</name>
    <name type="common">Herring worm</name>
    <dbReference type="NCBI Taxonomy" id="6269"/>
    <lineage>
        <taxon>Eukaryota</taxon>
        <taxon>Metazoa</taxon>
        <taxon>Ecdysozoa</taxon>
        <taxon>Nematoda</taxon>
        <taxon>Chromadorea</taxon>
        <taxon>Rhabditida</taxon>
        <taxon>Spirurina</taxon>
        <taxon>Ascaridomorpha</taxon>
        <taxon>Ascaridoidea</taxon>
        <taxon>Anisakidae</taxon>
        <taxon>Anisakis</taxon>
        <taxon>Anisakis simplex complex</taxon>
    </lineage>
</organism>
<accession>A0A0M3JH86</accession>
<sequence length="100" mass="11567">MIDASFLFNLDDGPCLDKLAVGQQLSLWLENCSTVNGVNSLGLLEDERQFHLKMCRLARKTQNLRLADRQLKLFVSKQQQQQQMQQRQRTYTNGLLLQVS</sequence>
<keyword evidence="2" id="KW-1185">Reference proteome</keyword>
<gene>
    <name evidence="1" type="ORF">ASIM_LOCUS6765</name>
</gene>
<proteinExistence type="predicted"/>
<protein>
    <submittedName>
        <fullName evidence="3">F-box only protein 32</fullName>
    </submittedName>
</protein>
<reference evidence="3" key="1">
    <citation type="submission" date="2017-02" db="UniProtKB">
        <authorList>
            <consortium name="WormBaseParasite"/>
        </authorList>
    </citation>
    <scope>IDENTIFICATION</scope>
</reference>
<dbReference type="WBParaSite" id="ASIM_0000699701-mRNA-1">
    <property type="protein sequence ID" value="ASIM_0000699701-mRNA-1"/>
    <property type="gene ID" value="ASIM_0000699701"/>
</dbReference>
<dbReference type="Proteomes" id="UP000267096">
    <property type="component" value="Unassembled WGS sequence"/>
</dbReference>
<evidence type="ECO:0000313" key="2">
    <source>
        <dbReference type="Proteomes" id="UP000267096"/>
    </source>
</evidence>
<name>A0A0M3JH86_ANISI</name>
<dbReference type="EMBL" id="UYRR01015192">
    <property type="protein sequence ID" value="VDK27744.1"/>
    <property type="molecule type" value="Genomic_DNA"/>
</dbReference>
<evidence type="ECO:0000313" key="3">
    <source>
        <dbReference type="WBParaSite" id="ASIM_0000699701-mRNA-1"/>
    </source>
</evidence>
<dbReference type="AlphaFoldDB" id="A0A0M3JH86"/>
<reference evidence="1 2" key="2">
    <citation type="submission" date="2018-11" db="EMBL/GenBank/DDBJ databases">
        <authorList>
            <consortium name="Pathogen Informatics"/>
        </authorList>
    </citation>
    <scope>NUCLEOTIDE SEQUENCE [LARGE SCALE GENOMIC DNA]</scope>
</reference>